<evidence type="ECO:0000256" key="6">
    <source>
        <dbReference type="ARBA" id="ARBA00023033"/>
    </source>
</evidence>
<dbReference type="SUPFAM" id="SSF48264">
    <property type="entry name" value="Cytochrome P450"/>
    <property type="match status" value="1"/>
</dbReference>
<name>A0AAV5VUA4_9BILA</name>
<evidence type="ECO:0000256" key="3">
    <source>
        <dbReference type="ARBA" id="ARBA00022723"/>
    </source>
</evidence>
<dbReference type="GO" id="GO:0005506">
    <property type="term" value="F:iron ion binding"/>
    <property type="evidence" value="ECO:0007669"/>
    <property type="project" value="InterPro"/>
</dbReference>
<organism evidence="7 8">
    <name type="scientific">Pristionchus fissidentatus</name>
    <dbReference type="NCBI Taxonomy" id="1538716"/>
    <lineage>
        <taxon>Eukaryota</taxon>
        <taxon>Metazoa</taxon>
        <taxon>Ecdysozoa</taxon>
        <taxon>Nematoda</taxon>
        <taxon>Chromadorea</taxon>
        <taxon>Rhabditida</taxon>
        <taxon>Rhabditina</taxon>
        <taxon>Diplogasteromorpha</taxon>
        <taxon>Diplogasteroidea</taxon>
        <taxon>Neodiplogasteridae</taxon>
        <taxon>Pristionchus</taxon>
    </lineage>
</organism>
<dbReference type="PANTHER" id="PTHR24302">
    <property type="entry name" value="CYTOCHROME P450 FAMILY 3"/>
    <property type="match status" value="1"/>
</dbReference>
<keyword evidence="4" id="KW-0560">Oxidoreductase</keyword>
<evidence type="ECO:0000256" key="1">
    <source>
        <dbReference type="ARBA" id="ARBA00010617"/>
    </source>
</evidence>
<accession>A0AAV5VUA4</accession>
<feature type="non-terminal residue" evidence="7">
    <location>
        <position position="1"/>
    </location>
</feature>
<evidence type="ECO:0008006" key="9">
    <source>
        <dbReference type="Google" id="ProtNLM"/>
    </source>
</evidence>
<dbReference type="Proteomes" id="UP001432322">
    <property type="component" value="Unassembled WGS sequence"/>
</dbReference>
<dbReference type="GO" id="GO:0020037">
    <property type="term" value="F:heme binding"/>
    <property type="evidence" value="ECO:0007669"/>
    <property type="project" value="InterPro"/>
</dbReference>
<reference evidence="7" key="1">
    <citation type="submission" date="2023-10" db="EMBL/GenBank/DDBJ databases">
        <title>Genome assembly of Pristionchus species.</title>
        <authorList>
            <person name="Yoshida K."/>
            <person name="Sommer R.J."/>
        </authorList>
    </citation>
    <scope>NUCLEOTIDE SEQUENCE</scope>
    <source>
        <strain evidence="7">RS5133</strain>
    </source>
</reference>
<sequence length="189" mass="22021">YYSNANRKWAKRGIPGPEPELLLGNLRSIWDLDNPRSLVIRAWSKKYGKVYGFYEGQRPLLVISDFDMLNEIIVKRFDHFYARARFLMQERNDGPNTKIIESRGPHWKRLRTLGSMAFTQKSLKHIISTVEHSATMVVDGMTKESGEINALRFFQEYTLNVICKIALGLHDIKMFDNEYLETCIGIFNK</sequence>
<comment type="caution">
    <text evidence="7">The sequence shown here is derived from an EMBL/GenBank/DDBJ whole genome shotgun (WGS) entry which is preliminary data.</text>
</comment>
<dbReference type="InterPro" id="IPR001128">
    <property type="entry name" value="Cyt_P450"/>
</dbReference>
<keyword evidence="5" id="KW-0408">Iron</keyword>
<dbReference type="Pfam" id="PF00067">
    <property type="entry name" value="p450"/>
    <property type="match status" value="1"/>
</dbReference>
<evidence type="ECO:0000256" key="4">
    <source>
        <dbReference type="ARBA" id="ARBA00023002"/>
    </source>
</evidence>
<gene>
    <name evidence="7" type="ORF">PFISCL1PPCAC_14363</name>
</gene>
<dbReference type="GO" id="GO:0008395">
    <property type="term" value="F:steroid hydroxylase activity"/>
    <property type="evidence" value="ECO:0007669"/>
    <property type="project" value="TreeGrafter"/>
</dbReference>
<dbReference type="PANTHER" id="PTHR24302:SF15">
    <property type="entry name" value="FATTY-ACID PEROXYGENASE"/>
    <property type="match status" value="1"/>
</dbReference>
<evidence type="ECO:0000313" key="7">
    <source>
        <dbReference type="EMBL" id="GMT23066.1"/>
    </source>
</evidence>
<dbReference type="GO" id="GO:0016705">
    <property type="term" value="F:oxidoreductase activity, acting on paired donors, with incorporation or reduction of molecular oxygen"/>
    <property type="evidence" value="ECO:0007669"/>
    <property type="project" value="InterPro"/>
</dbReference>
<dbReference type="EMBL" id="BTSY01000004">
    <property type="protein sequence ID" value="GMT23066.1"/>
    <property type="molecule type" value="Genomic_DNA"/>
</dbReference>
<evidence type="ECO:0000256" key="5">
    <source>
        <dbReference type="ARBA" id="ARBA00023004"/>
    </source>
</evidence>
<keyword evidence="2" id="KW-0349">Heme</keyword>
<proteinExistence type="inferred from homology"/>
<dbReference type="InterPro" id="IPR036396">
    <property type="entry name" value="Cyt_P450_sf"/>
</dbReference>
<dbReference type="Gene3D" id="1.10.630.10">
    <property type="entry name" value="Cytochrome P450"/>
    <property type="match status" value="1"/>
</dbReference>
<evidence type="ECO:0000313" key="8">
    <source>
        <dbReference type="Proteomes" id="UP001432322"/>
    </source>
</evidence>
<dbReference type="InterPro" id="IPR050705">
    <property type="entry name" value="Cytochrome_P450_3A"/>
</dbReference>
<keyword evidence="8" id="KW-1185">Reference proteome</keyword>
<protein>
    <recommendedName>
        <fullName evidence="9">Cytochrome P450</fullName>
    </recommendedName>
</protein>
<evidence type="ECO:0000256" key="2">
    <source>
        <dbReference type="ARBA" id="ARBA00022617"/>
    </source>
</evidence>
<keyword evidence="3" id="KW-0479">Metal-binding</keyword>
<comment type="similarity">
    <text evidence="1">Belongs to the cytochrome P450 family.</text>
</comment>
<dbReference type="AlphaFoldDB" id="A0AAV5VUA4"/>
<feature type="non-terminal residue" evidence="7">
    <location>
        <position position="189"/>
    </location>
</feature>
<keyword evidence="6" id="KW-0503">Monooxygenase</keyword>